<dbReference type="EMBL" id="JBHSHD010000017">
    <property type="protein sequence ID" value="MFC4822497.1"/>
    <property type="molecule type" value="Genomic_DNA"/>
</dbReference>
<dbReference type="PANTHER" id="PTHR43143">
    <property type="entry name" value="METALLOPHOSPHOESTERASE, CALCINEURIN SUPERFAMILY"/>
    <property type="match status" value="1"/>
</dbReference>
<feature type="chain" id="PRO_5046085302" evidence="1">
    <location>
        <begin position="25"/>
        <end position="467"/>
    </location>
</feature>
<name>A0ABV9QZM0_9GAMM</name>
<dbReference type="InterPro" id="IPR051918">
    <property type="entry name" value="STPP_CPPED1"/>
</dbReference>
<evidence type="ECO:0000259" key="3">
    <source>
        <dbReference type="Pfam" id="PF18885"/>
    </source>
</evidence>
<dbReference type="RefSeq" id="WP_380022825.1">
    <property type="nucleotide sequence ID" value="NZ_JBHSHD010000017.1"/>
</dbReference>
<sequence length="467" mass="50477">MIAIRKMFSATLLAIAWIPRIAAAAPDCAALDDPIYHRVNPSSQANLLTPWQSEADSAAANHGFTDDRGTPVLASRTPASGLVAAHRLYNGSSNDFVWITNPAEIAGAVANYGYADKGTDFYVSPEPASCTQPVHRFLKGNKHRHAFSDAERSALLAQGWTAEGVSFHAKPAAAPVDTTFSIAVLPDTQNEVFPGAPAARHVGRAQWLADNRQLLDLRFVLHTGDVTNWGERDEPQYQVAVSGVVPLENAGIAFAYTPGNHDTRAVCAGGSACPGESAIVNVRLLPLFNQYFGDRFAVTERMEPGKLDNYYTLFEAGGVGWMVLSLELWPRTAVVDWAKSAVAAHPAHNVIVVTHMYLDGDGSISTSNGGYGANSPRYLYDNLVGQYPNVRFVFSGHTGQAASRTDTGVHGNRIASFLQSFHSPTNPVRIVEIDTAADTAASWIYAPQTATEYPEYDVRVTDLDFVR</sequence>
<reference evidence="5" key="1">
    <citation type="journal article" date="2019" name="Int. J. Syst. Evol. Microbiol.">
        <title>The Global Catalogue of Microorganisms (GCM) 10K type strain sequencing project: providing services to taxonomists for standard genome sequencing and annotation.</title>
        <authorList>
            <consortium name="The Broad Institute Genomics Platform"/>
            <consortium name="The Broad Institute Genome Sequencing Center for Infectious Disease"/>
            <person name="Wu L."/>
            <person name="Ma J."/>
        </authorList>
    </citation>
    <scope>NUCLEOTIDE SEQUENCE [LARGE SCALE GENOMIC DNA]</scope>
    <source>
        <strain evidence="5">CCUG 30340</strain>
    </source>
</reference>
<evidence type="ECO:0000313" key="5">
    <source>
        <dbReference type="Proteomes" id="UP001595886"/>
    </source>
</evidence>
<dbReference type="PANTHER" id="PTHR43143:SF5">
    <property type="entry name" value="SECRETED PROTEIN"/>
    <property type="match status" value="1"/>
</dbReference>
<evidence type="ECO:0000313" key="4">
    <source>
        <dbReference type="EMBL" id="MFC4822497.1"/>
    </source>
</evidence>
<keyword evidence="1" id="KW-0732">Signal</keyword>
<dbReference type="Pfam" id="PF00149">
    <property type="entry name" value="Metallophos"/>
    <property type="match status" value="1"/>
</dbReference>
<dbReference type="InterPro" id="IPR043708">
    <property type="entry name" value="DUF5648"/>
</dbReference>
<accession>A0ABV9QZM0</accession>
<dbReference type="SUPFAM" id="SSF56300">
    <property type="entry name" value="Metallo-dependent phosphatases"/>
    <property type="match status" value="1"/>
</dbReference>
<dbReference type="Proteomes" id="UP001595886">
    <property type="component" value="Unassembled WGS sequence"/>
</dbReference>
<feature type="signal peptide" evidence="1">
    <location>
        <begin position="1"/>
        <end position="24"/>
    </location>
</feature>
<proteinExistence type="predicted"/>
<comment type="caution">
    <text evidence="4">The sequence shown here is derived from an EMBL/GenBank/DDBJ whole genome shotgun (WGS) entry which is preliminary data.</text>
</comment>
<dbReference type="InterPro" id="IPR029052">
    <property type="entry name" value="Metallo-depent_PP-like"/>
</dbReference>
<feature type="domain" description="Calcineurin-like phosphoesterase" evidence="2">
    <location>
        <begin position="205"/>
        <end position="398"/>
    </location>
</feature>
<gene>
    <name evidence="4" type="ORF">ACFO6Q_19415</name>
</gene>
<organism evidence="4 5">
    <name type="scientific">Dokdonella ginsengisoli</name>
    <dbReference type="NCBI Taxonomy" id="363846"/>
    <lineage>
        <taxon>Bacteria</taxon>
        <taxon>Pseudomonadati</taxon>
        <taxon>Pseudomonadota</taxon>
        <taxon>Gammaproteobacteria</taxon>
        <taxon>Lysobacterales</taxon>
        <taxon>Rhodanobacteraceae</taxon>
        <taxon>Dokdonella</taxon>
    </lineage>
</organism>
<evidence type="ECO:0000256" key="1">
    <source>
        <dbReference type="SAM" id="SignalP"/>
    </source>
</evidence>
<dbReference type="InterPro" id="IPR004843">
    <property type="entry name" value="Calcineurin-like_PHP"/>
</dbReference>
<feature type="domain" description="DUF5648" evidence="3">
    <location>
        <begin position="34"/>
        <end position="169"/>
    </location>
</feature>
<protein>
    <submittedName>
        <fullName evidence="4">Metallophosphoesterase</fullName>
    </submittedName>
</protein>
<dbReference type="Pfam" id="PF18885">
    <property type="entry name" value="DUF5648"/>
    <property type="match status" value="1"/>
</dbReference>
<evidence type="ECO:0000259" key="2">
    <source>
        <dbReference type="Pfam" id="PF00149"/>
    </source>
</evidence>
<dbReference type="Gene3D" id="3.60.21.10">
    <property type="match status" value="1"/>
</dbReference>
<keyword evidence="5" id="KW-1185">Reference proteome</keyword>